<gene>
    <name evidence="2" type="ORF">AVEN_146264_1</name>
</gene>
<accession>A0A4Y2GFR0</accession>
<dbReference type="AlphaFoldDB" id="A0A4Y2GFR0"/>
<evidence type="ECO:0000256" key="1">
    <source>
        <dbReference type="SAM" id="MobiDB-lite"/>
    </source>
</evidence>
<name>A0A4Y2GFR0_ARAVE</name>
<feature type="region of interest" description="Disordered" evidence="1">
    <location>
        <begin position="15"/>
        <end position="48"/>
    </location>
</feature>
<dbReference type="Proteomes" id="UP000499080">
    <property type="component" value="Unassembled WGS sequence"/>
</dbReference>
<evidence type="ECO:0000313" key="2">
    <source>
        <dbReference type="EMBL" id="GBM51616.1"/>
    </source>
</evidence>
<organism evidence="2 3">
    <name type="scientific">Araneus ventricosus</name>
    <name type="common">Orbweaver spider</name>
    <name type="synonym">Epeira ventricosa</name>
    <dbReference type="NCBI Taxonomy" id="182803"/>
    <lineage>
        <taxon>Eukaryota</taxon>
        <taxon>Metazoa</taxon>
        <taxon>Ecdysozoa</taxon>
        <taxon>Arthropoda</taxon>
        <taxon>Chelicerata</taxon>
        <taxon>Arachnida</taxon>
        <taxon>Araneae</taxon>
        <taxon>Araneomorphae</taxon>
        <taxon>Entelegynae</taxon>
        <taxon>Araneoidea</taxon>
        <taxon>Araneidae</taxon>
        <taxon>Araneus</taxon>
    </lineage>
</organism>
<comment type="caution">
    <text evidence="2">The sequence shown here is derived from an EMBL/GenBank/DDBJ whole genome shotgun (WGS) entry which is preliminary data.</text>
</comment>
<sequence>MSKHVLLFCAPPSHVCSPHPGSRPPDWWLSRSDGSGVSGKSRDAGTCQSPGDGFILRHLRRFYFLSQEKSQVVRELSSRCCCWNSGFRNKN</sequence>
<reference evidence="2 3" key="1">
    <citation type="journal article" date="2019" name="Sci. Rep.">
        <title>Orb-weaving spider Araneus ventricosus genome elucidates the spidroin gene catalogue.</title>
        <authorList>
            <person name="Kono N."/>
            <person name="Nakamura H."/>
            <person name="Ohtoshi R."/>
            <person name="Moran D.A.P."/>
            <person name="Shinohara A."/>
            <person name="Yoshida Y."/>
            <person name="Fujiwara M."/>
            <person name="Mori M."/>
            <person name="Tomita M."/>
            <person name="Arakawa K."/>
        </authorList>
    </citation>
    <scope>NUCLEOTIDE SEQUENCE [LARGE SCALE GENOMIC DNA]</scope>
</reference>
<keyword evidence="3" id="KW-1185">Reference proteome</keyword>
<proteinExistence type="predicted"/>
<protein>
    <submittedName>
        <fullName evidence="2">Uncharacterized protein</fullName>
    </submittedName>
</protein>
<evidence type="ECO:0000313" key="3">
    <source>
        <dbReference type="Proteomes" id="UP000499080"/>
    </source>
</evidence>
<dbReference type="EMBL" id="BGPR01001344">
    <property type="protein sequence ID" value="GBM51616.1"/>
    <property type="molecule type" value="Genomic_DNA"/>
</dbReference>